<protein>
    <submittedName>
        <fullName evidence="1">CopG family transcriptional regulator</fullName>
    </submittedName>
</protein>
<dbReference type="Proteomes" id="UP000186868">
    <property type="component" value="Unassembled WGS sequence"/>
</dbReference>
<dbReference type="OrthoDB" id="582488at2"/>
<evidence type="ECO:0000313" key="1">
    <source>
        <dbReference type="EMBL" id="OKH25223.1"/>
    </source>
</evidence>
<accession>A0A1U7HNQ0</accession>
<dbReference type="AlphaFoldDB" id="A0A1U7HNQ0"/>
<reference evidence="1 2" key="1">
    <citation type="submission" date="2016-11" db="EMBL/GenBank/DDBJ databases">
        <title>Draft Genome Sequences of Nine Cyanobacterial Strains from Diverse Habitats.</title>
        <authorList>
            <person name="Zhu T."/>
            <person name="Hou S."/>
            <person name="Lu X."/>
            <person name="Hess W.R."/>
        </authorList>
    </citation>
    <scope>NUCLEOTIDE SEQUENCE [LARGE SCALE GENOMIC DNA]</scope>
    <source>
        <strain evidence="1 2">NIES-593</strain>
    </source>
</reference>
<dbReference type="RefSeq" id="WP_073598633.1">
    <property type="nucleotide sequence ID" value="NZ_MRCB01000004.1"/>
</dbReference>
<comment type="caution">
    <text evidence="1">The sequence shown here is derived from an EMBL/GenBank/DDBJ whole genome shotgun (WGS) entry which is preliminary data.</text>
</comment>
<dbReference type="EMBL" id="MRCB01000004">
    <property type="protein sequence ID" value="OKH25223.1"/>
    <property type="molecule type" value="Genomic_DNA"/>
</dbReference>
<proteinExistence type="predicted"/>
<dbReference type="CDD" id="cd22231">
    <property type="entry name" value="RHH_NikR_HicB-like"/>
    <property type="match status" value="1"/>
</dbReference>
<keyword evidence="2" id="KW-1185">Reference proteome</keyword>
<sequence length="112" mass="13246">MTKSPLVSIRIPPETLERIDLLAQKLYPSRRAGRNPNRSQVILDAIEQFLVQHEMQLHSSDDRAPDIIDERINTALQRYQRNLERQIKDYIDNKFLAYTYNLKRQLIAAKKQ</sequence>
<organism evidence="1 2">
    <name type="scientific">Hydrococcus rivularis NIES-593</name>
    <dbReference type="NCBI Taxonomy" id="1921803"/>
    <lineage>
        <taxon>Bacteria</taxon>
        <taxon>Bacillati</taxon>
        <taxon>Cyanobacteriota</taxon>
        <taxon>Cyanophyceae</taxon>
        <taxon>Pleurocapsales</taxon>
        <taxon>Hydrococcaceae</taxon>
        <taxon>Hydrococcus</taxon>
    </lineage>
</organism>
<evidence type="ECO:0000313" key="2">
    <source>
        <dbReference type="Proteomes" id="UP000186868"/>
    </source>
</evidence>
<name>A0A1U7HNQ0_9CYAN</name>
<gene>
    <name evidence="1" type="ORF">NIES593_05535</name>
</gene>